<feature type="binding site" evidence="8">
    <location>
        <position position="12"/>
    </location>
    <ligand>
        <name>a divalent metal cation</name>
        <dbReference type="ChEBI" id="CHEBI:60240"/>
    </ligand>
</feature>
<dbReference type="RefSeq" id="WP_249242423.1">
    <property type="nucleotide sequence ID" value="NZ_CP096649.1"/>
</dbReference>
<comment type="cofactor">
    <cofactor evidence="8">
        <name>a divalent metal cation</name>
        <dbReference type="ChEBI" id="CHEBI:60240"/>
    </cofactor>
    <text evidence="8">Binds 1 divalent metal cation per subunit.</text>
</comment>
<accession>A0A9E7DJ30</accession>
<dbReference type="InterPro" id="IPR003526">
    <property type="entry name" value="MECDP_synthase"/>
</dbReference>
<feature type="binding site" evidence="8">
    <location>
        <begin position="134"/>
        <end position="137"/>
    </location>
    <ligand>
        <name>4-CDP-2-C-methyl-D-erythritol 2-phosphate</name>
        <dbReference type="ChEBI" id="CHEBI:57919"/>
    </ligand>
</feature>
<feature type="binding site" evidence="8">
    <location>
        <position position="44"/>
    </location>
    <ligand>
        <name>a divalent metal cation</name>
        <dbReference type="ChEBI" id="CHEBI:60240"/>
    </ligand>
</feature>
<evidence type="ECO:0000313" key="12">
    <source>
        <dbReference type="Proteomes" id="UP000831151"/>
    </source>
</evidence>
<comment type="pathway">
    <text evidence="2 8">Isoprenoid biosynthesis; isopentenyl diphosphate biosynthesis via DXP pathway; isopentenyl diphosphate from 1-deoxy-D-xylulose 5-phosphate: step 4/6.</text>
</comment>
<keyword evidence="12" id="KW-1185">Reference proteome</keyword>
<feature type="binding site" evidence="8">
    <location>
        <position position="144"/>
    </location>
    <ligand>
        <name>4-CDP-2-C-methyl-D-erythritol 2-phosphate</name>
        <dbReference type="ChEBI" id="CHEBI:57919"/>
    </ligand>
</feature>
<dbReference type="InterPro" id="IPR020555">
    <property type="entry name" value="MECDP_synthase_CS"/>
</dbReference>
<name>A0A9E7DJ30_9FIRM</name>
<dbReference type="Pfam" id="PF02542">
    <property type="entry name" value="YgbB"/>
    <property type="match status" value="1"/>
</dbReference>
<protein>
    <recommendedName>
        <fullName evidence="4 8">2-C-methyl-D-erythritol 2,4-cyclodiphosphate synthase</fullName>
        <shortName evidence="8">MECDP-synthase</shortName>
        <shortName evidence="8">MECPP-synthase</shortName>
        <shortName evidence="8">MECPS</shortName>
        <ecNumber evidence="4 8">4.6.1.12</ecNumber>
    </recommendedName>
</protein>
<evidence type="ECO:0000256" key="5">
    <source>
        <dbReference type="ARBA" id="ARBA00022723"/>
    </source>
</evidence>
<dbReference type="PANTHER" id="PTHR43181:SF1">
    <property type="entry name" value="2-C-METHYL-D-ERYTHRITOL 2,4-CYCLODIPHOSPHATE SYNTHASE, CHLOROPLASTIC"/>
    <property type="match status" value="1"/>
</dbReference>
<feature type="binding site" evidence="8">
    <location>
        <begin position="10"/>
        <end position="12"/>
    </location>
    <ligand>
        <name>4-CDP-2-C-methyl-D-erythritol 2-phosphate</name>
        <dbReference type="ChEBI" id="CHEBI:57919"/>
    </ligand>
</feature>
<dbReference type="KEGG" id="fms:M1R53_06445"/>
<keyword evidence="5 8" id="KW-0479">Metal-binding</keyword>
<evidence type="ECO:0000256" key="4">
    <source>
        <dbReference type="ARBA" id="ARBA00012579"/>
    </source>
</evidence>
<comment type="function">
    <text evidence="8">Involved in the biosynthesis of isopentenyl diphosphate (IPP) and dimethylallyl diphosphate (DMAPP), two major building blocks of isoprenoid compounds. Catalyzes the conversion of 4-diphosphocytidyl-2-C-methyl-D-erythritol 2-phosphate (CDP-ME2P) to 2-C-methyl-D-erythritol 2,4-cyclodiphosphate (ME-CPP) with a corresponding release of cytidine 5-monophosphate (CMP).</text>
</comment>
<dbReference type="CDD" id="cd00554">
    <property type="entry name" value="MECDP_synthase"/>
    <property type="match status" value="1"/>
</dbReference>
<comment type="caution">
    <text evidence="8">Lacks conserved residue(s) required for the propagation of feature annotation.</text>
</comment>
<dbReference type="FunFam" id="3.30.1330.50:FF:000001">
    <property type="entry name" value="2-C-methyl-D-erythritol 2,4-cyclodiphosphate synthase"/>
    <property type="match status" value="1"/>
</dbReference>
<dbReference type="Gene3D" id="3.30.1330.50">
    <property type="entry name" value="2-C-methyl-D-erythritol 2,4-cyclodiphosphate synthase"/>
    <property type="match status" value="1"/>
</dbReference>
<evidence type="ECO:0000256" key="9">
    <source>
        <dbReference type="RuleBase" id="RU004395"/>
    </source>
</evidence>
<proteinExistence type="inferred from homology"/>
<evidence type="ECO:0000256" key="3">
    <source>
        <dbReference type="ARBA" id="ARBA00008480"/>
    </source>
</evidence>
<dbReference type="Proteomes" id="UP000831151">
    <property type="component" value="Chromosome"/>
</dbReference>
<feature type="binding site" evidence="8">
    <location>
        <begin position="58"/>
        <end position="60"/>
    </location>
    <ligand>
        <name>4-CDP-2-C-methyl-D-erythritol 2-phosphate</name>
        <dbReference type="ChEBI" id="CHEBI:57919"/>
    </ligand>
</feature>
<sequence length="158" mass="17651">MDIRIGNGFDVHKLVEGRDLILGGVKIEHEKGLLGHSDADVLVHAIMDAILGAMAKEDIGYHFPDTSDEYLDIDSRVLLRRVYAMVKEEGYTISNIDATIMMQRPKLRPHIDEMRANIAKDLELNIDRVSVKATTTEKLGFEGREEGVSCMASTILLK</sequence>
<keyword evidence="6 8" id="KW-0414">Isoprene biosynthesis</keyword>
<organism evidence="11 12">
    <name type="scientific">Fenollaria massiliensis</name>
    <dbReference type="NCBI Taxonomy" id="938288"/>
    <lineage>
        <taxon>Bacteria</taxon>
        <taxon>Bacillati</taxon>
        <taxon>Bacillota</taxon>
        <taxon>Clostridia</taxon>
        <taxon>Eubacteriales</taxon>
        <taxon>Fenollaria</taxon>
    </lineage>
</organism>
<dbReference type="InterPro" id="IPR036571">
    <property type="entry name" value="MECDP_synthase_sf"/>
</dbReference>
<dbReference type="SUPFAM" id="SSF69765">
    <property type="entry name" value="IpsF-like"/>
    <property type="match status" value="1"/>
</dbReference>
<feature type="domain" description="2-C-methyl-D-erythritol 2,4-cyclodiphosphate synthase" evidence="10">
    <location>
        <begin position="3"/>
        <end position="155"/>
    </location>
</feature>
<dbReference type="HAMAP" id="MF_00107">
    <property type="entry name" value="IspF"/>
    <property type="match status" value="1"/>
</dbReference>
<dbReference type="GO" id="GO:0019288">
    <property type="term" value="P:isopentenyl diphosphate biosynthetic process, methylerythritol 4-phosphate pathway"/>
    <property type="evidence" value="ECO:0007669"/>
    <property type="project" value="UniProtKB-UniRule"/>
</dbReference>
<feature type="site" description="Transition state stabilizer" evidence="8">
    <location>
        <position position="36"/>
    </location>
</feature>
<comment type="catalytic activity">
    <reaction evidence="1 8 9">
        <text>4-CDP-2-C-methyl-D-erythritol 2-phosphate = 2-C-methyl-D-erythritol 2,4-cyclic diphosphate + CMP</text>
        <dbReference type="Rhea" id="RHEA:23864"/>
        <dbReference type="ChEBI" id="CHEBI:57919"/>
        <dbReference type="ChEBI" id="CHEBI:58483"/>
        <dbReference type="ChEBI" id="CHEBI:60377"/>
        <dbReference type="EC" id="4.6.1.12"/>
    </reaction>
</comment>
<dbReference type="PROSITE" id="PS01350">
    <property type="entry name" value="ISPF"/>
    <property type="match status" value="1"/>
</dbReference>
<feature type="binding site" evidence="8">
    <location>
        <position position="10"/>
    </location>
    <ligand>
        <name>a divalent metal cation</name>
        <dbReference type="ChEBI" id="CHEBI:60240"/>
    </ligand>
</feature>
<dbReference type="NCBIfam" id="TIGR00151">
    <property type="entry name" value="ispF"/>
    <property type="match status" value="1"/>
</dbReference>
<evidence type="ECO:0000313" key="11">
    <source>
        <dbReference type="EMBL" id="UQK58873.1"/>
    </source>
</evidence>
<evidence type="ECO:0000259" key="10">
    <source>
        <dbReference type="Pfam" id="PF02542"/>
    </source>
</evidence>
<evidence type="ECO:0000256" key="7">
    <source>
        <dbReference type="ARBA" id="ARBA00023239"/>
    </source>
</evidence>
<reference evidence="11" key="1">
    <citation type="submission" date="2022-04" db="EMBL/GenBank/DDBJ databases">
        <title>Complete genome sequences of Ezakiella coagulans and Fenollaria massiliensis.</title>
        <authorList>
            <person name="France M.T."/>
            <person name="Clifford J."/>
            <person name="Narina S."/>
            <person name="Rutt L."/>
            <person name="Ravel J."/>
        </authorList>
    </citation>
    <scope>NUCLEOTIDE SEQUENCE</scope>
    <source>
        <strain evidence="11">C0061C2</strain>
    </source>
</reference>
<keyword evidence="7 8" id="KW-0456">Lyase</keyword>
<evidence type="ECO:0000256" key="6">
    <source>
        <dbReference type="ARBA" id="ARBA00023229"/>
    </source>
</evidence>
<evidence type="ECO:0000256" key="2">
    <source>
        <dbReference type="ARBA" id="ARBA00004709"/>
    </source>
</evidence>
<dbReference type="AlphaFoldDB" id="A0A9E7DJ30"/>
<comment type="similarity">
    <text evidence="3 8 9">Belongs to the IspF family.</text>
</comment>
<gene>
    <name evidence="8 11" type="primary">ispF</name>
    <name evidence="11" type="ORF">M1R53_06445</name>
</gene>
<dbReference type="GO" id="GO:0016114">
    <property type="term" value="P:terpenoid biosynthetic process"/>
    <property type="evidence" value="ECO:0007669"/>
    <property type="project" value="InterPro"/>
</dbReference>
<dbReference type="EC" id="4.6.1.12" evidence="4 8"/>
<comment type="subunit">
    <text evidence="8">Homotrimer.</text>
</comment>
<dbReference type="EMBL" id="CP096649">
    <property type="protein sequence ID" value="UQK58873.1"/>
    <property type="molecule type" value="Genomic_DNA"/>
</dbReference>
<dbReference type="GO" id="GO:0008685">
    <property type="term" value="F:2-C-methyl-D-erythritol 2,4-cyclodiphosphate synthase activity"/>
    <property type="evidence" value="ECO:0007669"/>
    <property type="project" value="UniProtKB-UniRule"/>
</dbReference>
<dbReference type="GO" id="GO:0046872">
    <property type="term" value="F:metal ion binding"/>
    <property type="evidence" value="ECO:0007669"/>
    <property type="project" value="UniProtKB-KW"/>
</dbReference>
<evidence type="ECO:0000256" key="1">
    <source>
        <dbReference type="ARBA" id="ARBA00000200"/>
    </source>
</evidence>
<dbReference type="PANTHER" id="PTHR43181">
    <property type="entry name" value="2-C-METHYL-D-ERYTHRITOL 2,4-CYCLODIPHOSPHATE SYNTHASE, CHLOROPLASTIC"/>
    <property type="match status" value="1"/>
</dbReference>
<evidence type="ECO:0000256" key="8">
    <source>
        <dbReference type="HAMAP-Rule" id="MF_00107"/>
    </source>
</evidence>
<feature type="binding site" evidence="8">
    <location>
        <position position="141"/>
    </location>
    <ligand>
        <name>4-CDP-2-C-methyl-D-erythritol 2-phosphate</name>
        <dbReference type="ChEBI" id="CHEBI:57919"/>
    </ligand>
</feature>
<feature type="site" description="Transition state stabilizer" evidence="8">
    <location>
        <position position="135"/>
    </location>
</feature>
<feature type="binding site" evidence="8">
    <location>
        <begin position="36"/>
        <end position="37"/>
    </location>
    <ligand>
        <name>4-CDP-2-C-methyl-D-erythritol 2-phosphate</name>
        <dbReference type="ChEBI" id="CHEBI:57919"/>
    </ligand>
</feature>